<dbReference type="InterPro" id="IPR001810">
    <property type="entry name" value="F-box_dom"/>
</dbReference>
<dbReference type="EMBL" id="JAWWNJ010000007">
    <property type="protein sequence ID" value="KAK7052777.1"/>
    <property type="molecule type" value="Genomic_DNA"/>
</dbReference>
<evidence type="ECO:0000313" key="3">
    <source>
        <dbReference type="Proteomes" id="UP001362999"/>
    </source>
</evidence>
<accession>A0AAW0DKU9</accession>
<protein>
    <recommendedName>
        <fullName evidence="1">F-box domain-containing protein</fullName>
    </recommendedName>
</protein>
<feature type="domain" description="F-box" evidence="1">
    <location>
        <begin position="1"/>
        <end position="44"/>
    </location>
</feature>
<organism evidence="2 3">
    <name type="scientific">Favolaschia claudopus</name>
    <dbReference type="NCBI Taxonomy" id="2862362"/>
    <lineage>
        <taxon>Eukaryota</taxon>
        <taxon>Fungi</taxon>
        <taxon>Dikarya</taxon>
        <taxon>Basidiomycota</taxon>
        <taxon>Agaricomycotina</taxon>
        <taxon>Agaricomycetes</taxon>
        <taxon>Agaricomycetidae</taxon>
        <taxon>Agaricales</taxon>
        <taxon>Marasmiineae</taxon>
        <taxon>Mycenaceae</taxon>
        <taxon>Favolaschia</taxon>
    </lineage>
</organism>
<evidence type="ECO:0000313" key="2">
    <source>
        <dbReference type="EMBL" id="KAK7052777.1"/>
    </source>
</evidence>
<name>A0AAW0DKU9_9AGAR</name>
<gene>
    <name evidence="2" type="ORF">R3P38DRAFT_3173089</name>
</gene>
<dbReference type="AlphaFoldDB" id="A0AAW0DKU9"/>
<reference evidence="2 3" key="1">
    <citation type="journal article" date="2024" name="J Genomics">
        <title>Draft genome sequencing and assembly of Favolaschia claudopus CIRM-BRFM 2984 isolated from oak limbs.</title>
        <authorList>
            <person name="Navarro D."/>
            <person name="Drula E."/>
            <person name="Chaduli D."/>
            <person name="Cazenave R."/>
            <person name="Ahrendt S."/>
            <person name="Wang J."/>
            <person name="Lipzen A."/>
            <person name="Daum C."/>
            <person name="Barry K."/>
            <person name="Grigoriev I.V."/>
            <person name="Favel A."/>
            <person name="Rosso M.N."/>
            <person name="Martin F."/>
        </authorList>
    </citation>
    <scope>NUCLEOTIDE SEQUENCE [LARGE SCALE GENOMIC DNA]</scope>
    <source>
        <strain evidence="2 3">CIRM-BRFM 2984</strain>
    </source>
</reference>
<evidence type="ECO:0000259" key="1">
    <source>
        <dbReference type="PROSITE" id="PS50181"/>
    </source>
</evidence>
<sequence>MISHYPGELIEQTLDFLEVEDLQSCSVVNKFWRPVAQGRIFRVISLGIGMAGGYPEGLLEIPPLETTTNTFTAFDGLLRNSPHIGSYVRTLNLGLRELVSPIYLWNEIEDAVGRILPLLLGLQHLGLFPCTVYDGSPIHIPEKLRAALSSLELRSLHLTRWGLGDWTPLLVLGRRLPTTIRFIRCDFNSSFATFGLSIQPSFPTILASSLVDLELNLCSSLDVFTSKWLAAGRQICSLTLHLLYDDHELDSVNITSQAIRDMSRLVSRNLCIIFREALVPSFKADGLRIVNARRLEQWLVHGLDTLDLKPGSQLRISLMGHFMARDPPDWNAIIERFSRSNSTLRLENPPIDLSLPLADSTVEHLFVSA</sequence>
<dbReference type="PROSITE" id="PS50181">
    <property type="entry name" value="FBOX"/>
    <property type="match status" value="1"/>
</dbReference>
<keyword evidence="3" id="KW-1185">Reference proteome</keyword>
<dbReference type="InterPro" id="IPR036047">
    <property type="entry name" value="F-box-like_dom_sf"/>
</dbReference>
<comment type="caution">
    <text evidence="2">The sequence shown here is derived from an EMBL/GenBank/DDBJ whole genome shotgun (WGS) entry which is preliminary data.</text>
</comment>
<dbReference type="Proteomes" id="UP001362999">
    <property type="component" value="Unassembled WGS sequence"/>
</dbReference>
<proteinExistence type="predicted"/>
<dbReference type="SUPFAM" id="SSF81383">
    <property type="entry name" value="F-box domain"/>
    <property type="match status" value="1"/>
</dbReference>